<evidence type="ECO:0000313" key="3">
    <source>
        <dbReference type="EMBL" id="OQR82796.1"/>
    </source>
</evidence>
<keyword evidence="4" id="KW-1185">Reference proteome</keyword>
<dbReference type="AlphaFoldDB" id="A0A1V9YAR9"/>
<organism evidence="3 4">
    <name type="scientific">Achlya hypogyna</name>
    <name type="common">Oomycete</name>
    <name type="synonym">Protoachlya hypogyna</name>
    <dbReference type="NCBI Taxonomy" id="1202772"/>
    <lineage>
        <taxon>Eukaryota</taxon>
        <taxon>Sar</taxon>
        <taxon>Stramenopiles</taxon>
        <taxon>Oomycota</taxon>
        <taxon>Saprolegniomycetes</taxon>
        <taxon>Saprolegniales</taxon>
        <taxon>Achlyaceae</taxon>
        <taxon>Achlya</taxon>
    </lineage>
</organism>
<dbReference type="OrthoDB" id="185462at2759"/>
<protein>
    <recommendedName>
        <fullName evidence="5">Pentacotripeptide-repeat region of PRORP domain-containing protein</fullName>
    </recommendedName>
</protein>
<evidence type="ECO:0000256" key="1">
    <source>
        <dbReference type="ARBA" id="ARBA00022737"/>
    </source>
</evidence>
<feature type="repeat" description="PPR" evidence="2">
    <location>
        <begin position="609"/>
        <end position="643"/>
    </location>
</feature>
<proteinExistence type="predicted"/>
<dbReference type="InterPro" id="IPR011990">
    <property type="entry name" value="TPR-like_helical_dom_sf"/>
</dbReference>
<dbReference type="InterPro" id="IPR002885">
    <property type="entry name" value="PPR_rpt"/>
</dbReference>
<dbReference type="Proteomes" id="UP000243579">
    <property type="component" value="Unassembled WGS sequence"/>
</dbReference>
<dbReference type="PROSITE" id="PS51375">
    <property type="entry name" value="PPR"/>
    <property type="match status" value="2"/>
</dbReference>
<dbReference type="EMBL" id="JNBR01002418">
    <property type="protein sequence ID" value="OQR82796.1"/>
    <property type="molecule type" value="Genomic_DNA"/>
</dbReference>
<dbReference type="Pfam" id="PF01535">
    <property type="entry name" value="PPR"/>
    <property type="match status" value="2"/>
</dbReference>
<name>A0A1V9YAR9_ACHHY</name>
<comment type="caution">
    <text evidence="3">The sequence shown here is derived from an EMBL/GenBank/DDBJ whole genome shotgun (WGS) entry which is preliminary data.</text>
</comment>
<dbReference type="PANTHER" id="PTHR47447">
    <property type="entry name" value="OS03G0856100 PROTEIN"/>
    <property type="match status" value="1"/>
</dbReference>
<evidence type="ECO:0000313" key="4">
    <source>
        <dbReference type="Proteomes" id="UP000243579"/>
    </source>
</evidence>
<evidence type="ECO:0008006" key="5">
    <source>
        <dbReference type="Google" id="ProtNLM"/>
    </source>
</evidence>
<evidence type="ECO:0000256" key="2">
    <source>
        <dbReference type="PROSITE-ProRule" id="PRU00708"/>
    </source>
</evidence>
<feature type="repeat" description="PPR" evidence="2">
    <location>
        <begin position="95"/>
        <end position="129"/>
    </location>
</feature>
<sequence length="952" mass="103576">MKRLPQYVAQSTRALLDRVRKEKIPLSRNEFNKLIADAGRAFSSREAAEALELMSAHMRPCPASHGGVLQSLVRENEHDAAMRYFNNLLSADIADPRLYSMAINSCGYHGDLQTATALFASMKARGINPTGHTYQGLLQACVATSDIATAEGFWAEMQAANVVPTRGAVKALLTVYRDAAIAARKSYLTTAPPIDAARIRDIVAGVRPLATDRRDHVAFPSELVAAIAVDTYGLVLSGEMARLVLEALPVVHLPRWLAALTDANGLQNAELYFMALRRCVAAGFTATFYDVLHVLRSRLRCAVPNDLLAAVHDAPAMAAKRAVALNAYDVHGDRWTAEMATAWCHGLVRDRPADALAHVARIVQALQATHTPVGVYNALLLALVQSDLPDRQTLALALFDAMVDKYCADAESARVALTVARDLGLAPRAKAILALLAARQWETSVWHYNAAIDACVRARDMAAALALFEAMPMKPTSFTFAVLFNGLSYREDTAAALALLDAMEAAHVGAPDIAGLFSLVRTFRSAPDQMLDVLARLATYPMDIGVYNGALDICRSHALVREAEQVLRLLGDHGAEPTTDTHALFLLTCANAKKFTRAMEYLATLTDCSVDVFNAAIEVCSHTRKPGEAHSLFEGMLALGIAPNERTYLRLFNALAPAGDVAALEDLFDAMPTAYQSPPLFNRMLAACFHARLPHAALGIYHRLEAVAAPTTVSVNSTLRALTTGRFPLANLESFVAGAEVKHGLAPDVITTTLLMRHAVAVGAPLECQRLFRAQAAPDDGCVLALLRAFAVADRSEWPLKELLAMFKCAETWVRSPHVYVALLRLVEAADDAVAILRRMEARGLHSAEACTLVMRRCNNAGQHAHVAAIFETMQRRGMYPTEDTYVEMLVALETDQQWVRATELFVQLTRKHPGVAHDKLARTAIGRYYVRCNSLPSTLPVADDDVKSSQV</sequence>
<keyword evidence="1" id="KW-0677">Repeat</keyword>
<dbReference type="NCBIfam" id="TIGR00756">
    <property type="entry name" value="PPR"/>
    <property type="match status" value="2"/>
</dbReference>
<reference evidence="3 4" key="1">
    <citation type="journal article" date="2014" name="Genome Biol. Evol.">
        <title>The secreted proteins of Achlya hypogyna and Thraustotheca clavata identify the ancestral oomycete secretome and reveal gene acquisitions by horizontal gene transfer.</title>
        <authorList>
            <person name="Misner I."/>
            <person name="Blouin N."/>
            <person name="Leonard G."/>
            <person name="Richards T.A."/>
            <person name="Lane C.E."/>
        </authorList>
    </citation>
    <scope>NUCLEOTIDE SEQUENCE [LARGE SCALE GENOMIC DNA]</scope>
    <source>
        <strain evidence="3 4">ATCC 48635</strain>
    </source>
</reference>
<gene>
    <name evidence="3" type="ORF">ACHHYP_15515</name>
</gene>
<dbReference type="PANTHER" id="PTHR47447:SF17">
    <property type="entry name" value="OS12G0638900 PROTEIN"/>
    <property type="match status" value="1"/>
</dbReference>
<dbReference type="Pfam" id="PF13812">
    <property type="entry name" value="PPR_3"/>
    <property type="match status" value="1"/>
</dbReference>
<dbReference type="STRING" id="1202772.A0A1V9YAR9"/>
<dbReference type="Gene3D" id="1.25.40.10">
    <property type="entry name" value="Tetratricopeptide repeat domain"/>
    <property type="match status" value="4"/>
</dbReference>
<accession>A0A1V9YAR9</accession>